<comment type="subcellular location">
    <subcellularLocation>
        <location evidence="1">Membrane</location>
        <topology evidence="1">Multi-pass membrane protein</topology>
    </subcellularLocation>
</comment>
<dbReference type="PANTHER" id="PTHR48022">
    <property type="entry name" value="PLASTIDIC GLUCOSE TRANSPORTER 4"/>
    <property type="match status" value="1"/>
</dbReference>
<proteinExistence type="predicted"/>
<gene>
    <name evidence="6" type="ORF">PAC_02081</name>
</gene>
<dbReference type="Proteomes" id="UP000184330">
    <property type="component" value="Unassembled WGS sequence"/>
</dbReference>
<dbReference type="GO" id="GO:0016020">
    <property type="term" value="C:membrane"/>
    <property type="evidence" value="ECO:0007669"/>
    <property type="project" value="UniProtKB-SubCell"/>
</dbReference>
<dbReference type="GO" id="GO:0005351">
    <property type="term" value="F:carbohydrate:proton symporter activity"/>
    <property type="evidence" value="ECO:0007669"/>
    <property type="project" value="TreeGrafter"/>
</dbReference>
<evidence type="ECO:0000256" key="2">
    <source>
        <dbReference type="ARBA" id="ARBA00022692"/>
    </source>
</evidence>
<dbReference type="Gene3D" id="1.20.1250.20">
    <property type="entry name" value="MFS general substrate transporter like domains"/>
    <property type="match status" value="1"/>
</dbReference>
<evidence type="ECO:0000313" key="7">
    <source>
        <dbReference type="Proteomes" id="UP000184330"/>
    </source>
</evidence>
<dbReference type="OrthoDB" id="103349at2759"/>
<protein>
    <submittedName>
        <fullName evidence="6">Uncharacterized protein</fullName>
    </submittedName>
</protein>
<dbReference type="InterPro" id="IPR005828">
    <property type="entry name" value="MFS_sugar_transport-like"/>
</dbReference>
<keyword evidence="7" id="KW-1185">Reference proteome</keyword>
<reference evidence="6 7" key="1">
    <citation type="submission" date="2016-03" db="EMBL/GenBank/DDBJ databases">
        <authorList>
            <person name="Ploux O."/>
        </authorList>
    </citation>
    <scope>NUCLEOTIDE SEQUENCE [LARGE SCALE GENOMIC DNA]</scope>
    <source>
        <strain evidence="6 7">UAMH 11012</strain>
    </source>
</reference>
<dbReference type="PANTHER" id="PTHR48022:SF77">
    <property type="entry name" value="MAJOR FACILITATOR SUPERFAMILY (MFS) PROFILE DOMAIN-CONTAINING PROTEIN"/>
    <property type="match status" value="1"/>
</dbReference>
<evidence type="ECO:0000256" key="5">
    <source>
        <dbReference type="SAM" id="Phobius"/>
    </source>
</evidence>
<evidence type="ECO:0000256" key="4">
    <source>
        <dbReference type="ARBA" id="ARBA00023136"/>
    </source>
</evidence>
<dbReference type="EMBL" id="FJOG01000002">
    <property type="protein sequence ID" value="CZR52204.1"/>
    <property type="molecule type" value="Genomic_DNA"/>
</dbReference>
<feature type="transmembrane region" description="Helical" evidence="5">
    <location>
        <begin position="128"/>
        <end position="148"/>
    </location>
</feature>
<feature type="transmembrane region" description="Helical" evidence="5">
    <location>
        <begin position="160"/>
        <end position="182"/>
    </location>
</feature>
<name>A0A1L7WHE8_9HELO</name>
<dbReference type="InterPro" id="IPR050360">
    <property type="entry name" value="MFS_Sugar_Transporters"/>
</dbReference>
<sequence length="266" mass="30001">MFRLLKENGYCVACLTPGGDTLAPTVAELSVTEYRNTRFHAWFCWRRRTRDFGAQKRRTEVARTALIRLRQGTVSEDEIESELVATQYRLRKEVEKGKFKESWQGTNLKRTFIVIGVKKSSKTGSRPLLLAGAVIQLGGLMTMGGLGTASNPTFEIKTGIVAMISVFAFGFSLGWAPLNYFVTPELPSLRLRDQSQRFASLANVFTAVYFVRKSAGLDAEVEVIHREALSFTQISAFVCMSRSRYVFEVYRIQDPIFQAQLLKKNA</sequence>
<accession>A0A1L7WHE8</accession>
<keyword evidence="2 5" id="KW-0812">Transmembrane</keyword>
<dbReference type="Pfam" id="PF00083">
    <property type="entry name" value="Sugar_tr"/>
    <property type="match status" value="1"/>
</dbReference>
<keyword evidence="3 5" id="KW-1133">Transmembrane helix</keyword>
<organism evidence="6 7">
    <name type="scientific">Phialocephala subalpina</name>
    <dbReference type="NCBI Taxonomy" id="576137"/>
    <lineage>
        <taxon>Eukaryota</taxon>
        <taxon>Fungi</taxon>
        <taxon>Dikarya</taxon>
        <taxon>Ascomycota</taxon>
        <taxon>Pezizomycotina</taxon>
        <taxon>Leotiomycetes</taxon>
        <taxon>Helotiales</taxon>
        <taxon>Mollisiaceae</taxon>
        <taxon>Phialocephala</taxon>
        <taxon>Phialocephala fortinii species complex</taxon>
    </lineage>
</organism>
<evidence type="ECO:0000256" key="3">
    <source>
        <dbReference type="ARBA" id="ARBA00022989"/>
    </source>
</evidence>
<dbReference type="InterPro" id="IPR036259">
    <property type="entry name" value="MFS_trans_sf"/>
</dbReference>
<keyword evidence="4 5" id="KW-0472">Membrane</keyword>
<dbReference type="AlphaFoldDB" id="A0A1L7WHE8"/>
<evidence type="ECO:0000256" key="1">
    <source>
        <dbReference type="ARBA" id="ARBA00004141"/>
    </source>
</evidence>
<evidence type="ECO:0000313" key="6">
    <source>
        <dbReference type="EMBL" id="CZR52204.1"/>
    </source>
</evidence>